<keyword evidence="4" id="KW-1185">Reference proteome</keyword>
<evidence type="ECO:0000313" key="4">
    <source>
        <dbReference type="Proteomes" id="UP001596002"/>
    </source>
</evidence>
<name>A0ABV9QBB2_9BACL</name>
<accession>A0ABV9QBB2</accession>
<dbReference type="PANTHER" id="PTHR22916">
    <property type="entry name" value="GLYCOSYLTRANSFERASE"/>
    <property type="match status" value="1"/>
</dbReference>
<dbReference type="Pfam" id="PF00535">
    <property type="entry name" value="Glycos_transf_2"/>
    <property type="match status" value="1"/>
</dbReference>
<dbReference type="SUPFAM" id="SSF53448">
    <property type="entry name" value="Nucleotide-diphospho-sugar transferases"/>
    <property type="match status" value="1"/>
</dbReference>
<evidence type="ECO:0000259" key="2">
    <source>
        <dbReference type="Pfam" id="PF00535"/>
    </source>
</evidence>
<comment type="caution">
    <text evidence="3">The sequence shown here is derived from an EMBL/GenBank/DDBJ whole genome shotgun (WGS) entry which is preliminary data.</text>
</comment>
<keyword evidence="3" id="KW-0328">Glycosyltransferase</keyword>
<dbReference type="Proteomes" id="UP001596002">
    <property type="component" value="Unassembled WGS sequence"/>
</dbReference>
<gene>
    <name evidence="3" type="ORF">ACFO8Q_21885</name>
</gene>
<proteinExistence type="inferred from homology"/>
<dbReference type="GO" id="GO:0016757">
    <property type="term" value="F:glycosyltransferase activity"/>
    <property type="evidence" value="ECO:0007669"/>
    <property type="project" value="UniProtKB-KW"/>
</dbReference>
<dbReference type="Gene3D" id="3.90.550.10">
    <property type="entry name" value="Spore Coat Polysaccharide Biosynthesis Protein SpsA, Chain A"/>
    <property type="match status" value="1"/>
</dbReference>
<dbReference type="EMBL" id="JBHSHC010000153">
    <property type="protein sequence ID" value="MFC4769940.1"/>
    <property type="molecule type" value="Genomic_DNA"/>
</dbReference>
<dbReference type="InterPro" id="IPR029044">
    <property type="entry name" value="Nucleotide-diphossugar_trans"/>
</dbReference>
<keyword evidence="3" id="KW-0808">Transferase</keyword>
<evidence type="ECO:0000256" key="1">
    <source>
        <dbReference type="ARBA" id="ARBA00006739"/>
    </source>
</evidence>
<dbReference type="EC" id="2.4.-.-" evidence="3"/>
<dbReference type="RefSeq" id="WP_380029039.1">
    <property type="nucleotide sequence ID" value="NZ_JBHSHC010000153.1"/>
</dbReference>
<protein>
    <submittedName>
        <fullName evidence="3">Glycosyltransferase</fullName>
        <ecNumber evidence="3">2.4.-.-</ecNumber>
    </submittedName>
</protein>
<dbReference type="InterPro" id="IPR001173">
    <property type="entry name" value="Glyco_trans_2-like"/>
</dbReference>
<sequence length="329" mass="37197">MEPKVSVIIPTYNQVDFVHETINSVLNQTYSNIEIIITDDGSTDGTQKVLQKYGSQHPDKIKLVMSDKNTGIASNFNRGLNVVSGDFIAWLGGDDLMFSEKIEKQVELLKSRPDAVGCCHDAEVFESDSGKILGLFSELYNGKRGLREGGIELLFDASYLMLPSTMMIRSAAVPTHGFDDRLKYTNDWLFDIEVFRQGKCVVINEVLGKYRRHDNNITSSPLSKHNGFEEGMLVLGVVEARYPELHRYVKKRRTVFFLGEAAKSYGRGEFSRCKGYIKKAILDGAIIRGLCIYFGLSLFGKFILQQIPKQAYNRPRWFVKIYKFILGGS</sequence>
<comment type="similarity">
    <text evidence="1">Belongs to the glycosyltransferase 2 family.</text>
</comment>
<organism evidence="3 4">
    <name type="scientific">Effusibacillus consociatus</name>
    <dbReference type="NCBI Taxonomy" id="1117041"/>
    <lineage>
        <taxon>Bacteria</taxon>
        <taxon>Bacillati</taxon>
        <taxon>Bacillota</taxon>
        <taxon>Bacilli</taxon>
        <taxon>Bacillales</taxon>
        <taxon>Alicyclobacillaceae</taxon>
        <taxon>Effusibacillus</taxon>
    </lineage>
</organism>
<dbReference type="PANTHER" id="PTHR22916:SF3">
    <property type="entry name" value="UDP-GLCNAC:BETAGAL BETA-1,3-N-ACETYLGLUCOSAMINYLTRANSFERASE-LIKE PROTEIN 1"/>
    <property type="match status" value="1"/>
</dbReference>
<reference evidence="4" key="1">
    <citation type="journal article" date="2019" name="Int. J. Syst. Evol. Microbiol.">
        <title>The Global Catalogue of Microorganisms (GCM) 10K type strain sequencing project: providing services to taxonomists for standard genome sequencing and annotation.</title>
        <authorList>
            <consortium name="The Broad Institute Genomics Platform"/>
            <consortium name="The Broad Institute Genome Sequencing Center for Infectious Disease"/>
            <person name="Wu L."/>
            <person name="Ma J."/>
        </authorList>
    </citation>
    <scope>NUCLEOTIDE SEQUENCE [LARGE SCALE GENOMIC DNA]</scope>
    <source>
        <strain evidence="4">WYCCWR 12678</strain>
    </source>
</reference>
<evidence type="ECO:0000313" key="3">
    <source>
        <dbReference type="EMBL" id="MFC4769940.1"/>
    </source>
</evidence>
<feature type="domain" description="Glycosyltransferase 2-like" evidence="2">
    <location>
        <begin position="6"/>
        <end position="148"/>
    </location>
</feature>